<dbReference type="PROSITE" id="PS00211">
    <property type="entry name" value="ABC_TRANSPORTER_1"/>
    <property type="match status" value="1"/>
</dbReference>
<keyword evidence="1" id="KW-0813">Transport</keyword>
<dbReference type="Gene3D" id="3.40.50.300">
    <property type="entry name" value="P-loop containing nucleotide triphosphate hydrolases"/>
    <property type="match status" value="1"/>
</dbReference>
<evidence type="ECO:0000256" key="2">
    <source>
        <dbReference type="ARBA" id="ARBA00022475"/>
    </source>
</evidence>
<dbReference type="GO" id="GO:0016887">
    <property type="term" value="F:ATP hydrolysis activity"/>
    <property type="evidence" value="ECO:0007669"/>
    <property type="project" value="InterPro"/>
</dbReference>
<dbReference type="GO" id="GO:0015423">
    <property type="term" value="F:ABC-type maltose transporter activity"/>
    <property type="evidence" value="ECO:0007669"/>
    <property type="project" value="TreeGrafter"/>
</dbReference>
<name>C9XUU4_CROTZ</name>
<gene>
    <name evidence="9" type="primary">lacK</name>
    <name evidence="9" type="ordered locus">Ctu_05440</name>
</gene>
<dbReference type="Pfam" id="PF00005">
    <property type="entry name" value="ABC_tran"/>
    <property type="match status" value="1"/>
</dbReference>
<dbReference type="InterPro" id="IPR027417">
    <property type="entry name" value="P-loop_NTPase"/>
</dbReference>
<dbReference type="InterPro" id="IPR017871">
    <property type="entry name" value="ABC_transporter-like_CS"/>
</dbReference>
<evidence type="ECO:0000256" key="6">
    <source>
        <dbReference type="ARBA" id="ARBA00022840"/>
    </source>
</evidence>
<dbReference type="EC" id="3.6.3.25" evidence="9"/>
<accession>C9XUU4</accession>
<dbReference type="SUPFAM" id="SSF50331">
    <property type="entry name" value="MOP-like"/>
    <property type="match status" value="1"/>
</dbReference>
<evidence type="ECO:0000313" key="9">
    <source>
        <dbReference type="EMBL" id="CBA27671.1"/>
    </source>
</evidence>
<dbReference type="FunFam" id="3.40.50.300:FF:000042">
    <property type="entry name" value="Maltose/maltodextrin ABC transporter, ATP-binding protein"/>
    <property type="match status" value="1"/>
</dbReference>
<keyword evidence="5" id="KW-0547">Nucleotide-binding</keyword>
<evidence type="ECO:0000313" key="10">
    <source>
        <dbReference type="Proteomes" id="UP000002069"/>
    </source>
</evidence>
<evidence type="ECO:0000256" key="7">
    <source>
        <dbReference type="ARBA" id="ARBA00023136"/>
    </source>
</evidence>
<proteinExistence type="predicted"/>
<dbReference type="KEGG" id="ctu:CTU_05440"/>
<reference evidence="9 10" key="1">
    <citation type="journal article" date="2010" name="J. Bacteriol.">
        <title>Complete Genome Sequence of Cronobacter turicensis LMG 23827, a foodborne pathogen causing deaths in neonates.</title>
        <authorList>
            <person name="Stephan R."/>
            <person name="Lehner A."/>
            <person name="Tischler P."/>
            <person name="Rattei T."/>
        </authorList>
    </citation>
    <scope>NUCLEOTIDE SEQUENCE [LARGE SCALE GENOMIC DNA]</scope>
    <source>
        <strain evidence="10">DSM 18703 / CCUG 55852 / LMG 23827 / z3032</strain>
    </source>
</reference>
<sequence length="397" mass="44066">MLHVIQKRRSASIRNASGQHGLHFRGTLMSSIRLRNVTKRFGKTETLHNINLDIADGEFAVFVGPSGCGKSTLLRMIAGLEEVSDGEVLIGDEVMNDVAPSHRGVAMVFQSYALYPHMTVAENMGYGLKVNKVPKDQIRHQVEMVAKTLQLSHLLDRKPKQLSGGQRQRVAIGRAIVRNPQVFMFDEPLSNLDAELRVEMRLHIARLHQELKTTMVYVTHDQIEAMTLADKIVVMNYGKVEQMGSPMALYYNPVNKFVAGFIGSPKMNFLPATVACWEDGALDVTLSQGKTLRLAIHTAPLKPGDAVTLGIRPEHLSTGAQTEVSLTFNCEVVERLGNNTYLFGQCYGHDNMKILLPGDVHFSPWQAVEVGFRPRDCMVFDADGLRISADTDVPHAH</sequence>
<keyword evidence="3" id="KW-0997">Cell inner membrane</keyword>
<dbReference type="SMART" id="SM00382">
    <property type="entry name" value="AAA"/>
    <property type="match status" value="1"/>
</dbReference>
<dbReference type="Proteomes" id="UP000002069">
    <property type="component" value="Chromosome"/>
</dbReference>
<evidence type="ECO:0000256" key="1">
    <source>
        <dbReference type="ARBA" id="ARBA00022448"/>
    </source>
</evidence>
<protein>
    <submittedName>
        <fullName evidence="9">Lactose transport ATP-binding protein lacK</fullName>
        <ecNumber evidence="9">3.6.3.19</ecNumber>
        <ecNumber evidence="9">3.6.3.25</ecNumber>
    </submittedName>
</protein>
<evidence type="ECO:0000256" key="5">
    <source>
        <dbReference type="ARBA" id="ARBA00022741"/>
    </source>
</evidence>
<keyword evidence="7" id="KW-0472">Membrane</keyword>
<dbReference type="PANTHER" id="PTHR43875:SF3">
    <property type="entry name" value="MALTOSE_MALTODEXTRIN IMPORT ATP-BINDING PROTEIN MALK"/>
    <property type="match status" value="1"/>
</dbReference>
<dbReference type="InterPro" id="IPR003593">
    <property type="entry name" value="AAA+_ATPase"/>
</dbReference>
<dbReference type="InterPro" id="IPR012340">
    <property type="entry name" value="NA-bd_OB-fold"/>
</dbReference>
<keyword evidence="6 9" id="KW-0067">ATP-binding</keyword>
<dbReference type="AlphaFoldDB" id="C9XUU4"/>
<dbReference type="PANTHER" id="PTHR43875">
    <property type="entry name" value="MALTODEXTRIN IMPORT ATP-BINDING PROTEIN MSMX"/>
    <property type="match status" value="1"/>
</dbReference>
<dbReference type="GO" id="GO:0055052">
    <property type="term" value="C:ATP-binding cassette (ABC) transporter complex, substrate-binding subunit-containing"/>
    <property type="evidence" value="ECO:0007669"/>
    <property type="project" value="TreeGrafter"/>
</dbReference>
<dbReference type="Gene3D" id="2.40.50.100">
    <property type="match status" value="1"/>
</dbReference>
<dbReference type="HOGENOM" id="CLU_000604_1_1_6"/>
<evidence type="ECO:0000256" key="4">
    <source>
        <dbReference type="ARBA" id="ARBA00022597"/>
    </source>
</evidence>
<dbReference type="InterPro" id="IPR047641">
    <property type="entry name" value="ABC_transpr_MalK/UgpC-like"/>
</dbReference>
<dbReference type="EMBL" id="FN543093">
    <property type="protein sequence ID" value="CBA27671.1"/>
    <property type="molecule type" value="Genomic_DNA"/>
</dbReference>
<evidence type="ECO:0000256" key="3">
    <source>
        <dbReference type="ARBA" id="ARBA00022519"/>
    </source>
</evidence>
<keyword evidence="4" id="KW-0762">Sugar transport</keyword>
<dbReference type="PATRIC" id="fig|693216.3.peg.517"/>
<dbReference type="InterPro" id="IPR015855">
    <property type="entry name" value="ABC_transpr_MalK-like"/>
</dbReference>
<reference evidence="10" key="2">
    <citation type="journal article" date="2011" name="J. Bacteriol.">
        <title>Complete genome sequence of Cronobacter turicensis LMG 23827, a food-borne pathogen causing deaths in neonates.</title>
        <authorList>
            <person name="Stephan R."/>
            <person name="Lehner A."/>
            <person name="Tischler P."/>
            <person name="Rattei T."/>
        </authorList>
    </citation>
    <scope>NUCLEOTIDE SEQUENCE [LARGE SCALE GENOMIC DNA]</scope>
    <source>
        <strain evidence="10">DSM 18703 / CCUG 55852 / LMG 23827 / z3032</strain>
    </source>
</reference>
<keyword evidence="9" id="KW-0378">Hydrolase</keyword>
<dbReference type="InterPro" id="IPR003439">
    <property type="entry name" value="ABC_transporter-like_ATP-bd"/>
</dbReference>
<evidence type="ECO:0000259" key="8">
    <source>
        <dbReference type="PROSITE" id="PS50893"/>
    </source>
</evidence>
<dbReference type="CDD" id="cd03301">
    <property type="entry name" value="ABC_MalK_N"/>
    <property type="match status" value="1"/>
</dbReference>
<keyword evidence="2" id="KW-1003">Cell membrane</keyword>
<dbReference type="InterPro" id="IPR008995">
    <property type="entry name" value="Mo/tungstate-bd_C_term_dom"/>
</dbReference>
<dbReference type="Pfam" id="PF17912">
    <property type="entry name" value="OB_MalK"/>
    <property type="match status" value="1"/>
</dbReference>
<dbReference type="InterPro" id="IPR040582">
    <property type="entry name" value="OB_MalK-like"/>
</dbReference>
<dbReference type="PROSITE" id="PS50893">
    <property type="entry name" value="ABC_TRANSPORTER_2"/>
    <property type="match status" value="1"/>
</dbReference>
<dbReference type="GO" id="GO:1990060">
    <property type="term" value="C:maltose transport complex"/>
    <property type="evidence" value="ECO:0007669"/>
    <property type="project" value="TreeGrafter"/>
</dbReference>
<keyword evidence="10" id="KW-1185">Reference proteome</keyword>
<dbReference type="GO" id="GO:0005524">
    <property type="term" value="F:ATP binding"/>
    <property type="evidence" value="ECO:0007669"/>
    <property type="project" value="UniProtKB-KW"/>
</dbReference>
<dbReference type="NCBIfam" id="NF008653">
    <property type="entry name" value="PRK11650.1"/>
    <property type="match status" value="1"/>
</dbReference>
<feature type="domain" description="ABC transporter" evidence="8">
    <location>
        <begin position="32"/>
        <end position="262"/>
    </location>
</feature>
<organism evidence="9 10">
    <name type="scientific">Cronobacter turicensis (strain DSM 18703 / CCUG 55852 / LMG 23827 / z3032)</name>
    <dbReference type="NCBI Taxonomy" id="693216"/>
    <lineage>
        <taxon>Bacteria</taxon>
        <taxon>Pseudomonadati</taxon>
        <taxon>Pseudomonadota</taxon>
        <taxon>Gammaproteobacteria</taxon>
        <taxon>Enterobacterales</taxon>
        <taxon>Enterobacteriaceae</taxon>
        <taxon>Cronobacter</taxon>
    </lineage>
</organism>
<dbReference type="SUPFAM" id="SSF52540">
    <property type="entry name" value="P-loop containing nucleoside triphosphate hydrolases"/>
    <property type="match status" value="1"/>
</dbReference>
<dbReference type="Gene3D" id="2.40.50.140">
    <property type="entry name" value="Nucleic acid-binding proteins"/>
    <property type="match status" value="1"/>
</dbReference>
<dbReference type="EC" id="3.6.3.19" evidence="9"/>